<name>H6QPF1_PUCGT</name>
<reference evidence="2" key="1">
    <citation type="journal article" date="2011" name="Proc. Natl. Acad. Sci. U.S.A.">
        <title>Obligate biotrophy features unraveled by the genomic analysis of rust fungi.</title>
        <authorList>
            <person name="Duplessis S."/>
            <person name="Cuomo C.A."/>
            <person name="Lin Y.-C."/>
            <person name="Aerts A."/>
            <person name="Tisserant E."/>
            <person name="Veneault-Fourrey C."/>
            <person name="Joly D.L."/>
            <person name="Hacquard S."/>
            <person name="Amselem J."/>
            <person name="Cantarel B.L."/>
            <person name="Chiu R."/>
            <person name="Coutinho P.M."/>
            <person name="Feau N."/>
            <person name="Field M."/>
            <person name="Frey P."/>
            <person name="Gelhaye E."/>
            <person name="Goldberg J."/>
            <person name="Grabherr M.G."/>
            <person name="Kodira C.D."/>
            <person name="Kohler A."/>
            <person name="Kuees U."/>
            <person name="Lindquist E.A."/>
            <person name="Lucas S.M."/>
            <person name="Mago R."/>
            <person name="Mauceli E."/>
            <person name="Morin E."/>
            <person name="Murat C."/>
            <person name="Pangilinan J.L."/>
            <person name="Park R."/>
            <person name="Pearson M."/>
            <person name="Quesneville H."/>
            <person name="Rouhier N."/>
            <person name="Sakthikumar S."/>
            <person name="Salamov A.A."/>
            <person name="Schmutz J."/>
            <person name="Selles B."/>
            <person name="Shapiro H."/>
            <person name="Tanguay P."/>
            <person name="Tuskan G.A."/>
            <person name="Henrissat B."/>
            <person name="Van de Peer Y."/>
            <person name="Rouze P."/>
            <person name="Ellis J.G."/>
            <person name="Dodds P.N."/>
            <person name="Schein J.E."/>
            <person name="Zhong S."/>
            <person name="Hamelin R.C."/>
            <person name="Grigoriev I.V."/>
            <person name="Szabo L.J."/>
            <person name="Martin F."/>
        </authorList>
    </citation>
    <scope>NUCLEOTIDE SEQUENCE [LARGE SCALE GENOMIC DNA]</scope>
    <source>
        <strain evidence="2">CRL 75-36-700-3 / race SCCL</strain>
    </source>
</reference>
<proteinExistence type="predicted"/>
<sequence>MPIPWADQPTNTGRLVWLKALVEWFESRRPKTRSRTVDQCPANNNFSRGGLQSDLVSSSWQIFRQGISHFTEPSAFCRHVSFLSNFCQPSSDACELIENSRP</sequence>
<gene>
    <name evidence="1" type="ORF">PGTG_20696</name>
</gene>
<evidence type="ECO:0000313" key="2">
    <source>
        <dbReference type="Proteomes" id="UP000008783"/>
    </source>
</evidence>
<dbReference type="Proteomes" id="UP000008783">
    <property type="component" value="Unassembled WGS sequence"/>
</dbReference>
<evidence type="ECO:0000313" key="1">
    <source>
        <dbReference type="EMBL" id="EHS63602.1"/>
    </source>
</evidence>
<dbReference type="VEuPathDB" id="FungiDB:PGTG_20696"/>
<keyword evidence="2" id="KW-1185">Reference proteome</keyword>
<dbReference type="RefSeq" id="XP_003890663.1">
    <property type="nucleotide sequence ID" value="XM_003890614.1"/>
</dbReference>
<accession>H6QPF1</accession>
<dbReference type="InParanoid" id="H6QPF1"/>
<dbReference type="EMBL" id="DS178264">
    <property type="protein sequence ID" value="EHS63602.1"/>
    <property type="molecule type" value="Genomic_DNA"/>
</dbReference>
<dbReference type="KEGG" id="pgr:PGTG_20696"/>
<organism evidence="1 2">
    <name type="scientific">Puccinia graminis f. sp. tritici (strain CRL 75-36-700-3 / race SCCL)</name>
    <name type="common">Black stem rust fungus</name>
    <dbReference type="NCBI Taxonomy" id="418459"/>
    <lineage>
        <taxon>Eukaryota</taxon>
        <taxon>Fungi</taxon>
        <taxon>Dikarya</taxon>
        <taxon>Basidiomycota</taxon>
        <taxon>Pucciniomycotina</taxon>
        <taxon>Pucciniomycetes</taxon>
        <taxon>Pucciniales</taxon>
        <taxon>Pucciniaceae</taxon>
        <taxon>Puccinia</taxon>
    </lineage>
</organism>
<dbReference type="HOGENOM" id="CLU_2278820_0_0_1"/>
<dbReference type="GeneID" id="13543169"/>
<dbReference type="AlphaFoldDB" id="H6QPF1"/>
<protein>
    <submittedName>
        <fullName evidence="1">Uncharacterized protein</fullName>
    </submittedName>
</protein>